<dbReference type="InterPro" id="IPR029068">
    <property type="entry name" value="Glyas_Bleomycin-R_OHBP_Dase"/>
</dbReference>
<dbReference type="EMBL" id="CAUYUE010000006">
    <property type="protein sequence ID" value="CAK0780865.1"/>
    <property type="molecule type" value="Genomic_DNA"/>
</dbReference>
<feature type="compositionally biased region" description="Polar residues" evidence="1">
    <location>
        <begin position="1"/>
        <end position="21"/>
    </location>
</feature>
<dbReference type="InterPro" id="IPR004360">
    <property type="entry name" value="Glyas_Fos-R_dOase_dom"/>
</dbReference>
<reference evidence="3 4" key="1">
    <citation type="submission" date="2023-10" db="EMBL/GenBank/DDBJ databases">
        <authorList>
            <person name="Maclean D."/>
            <person name="Macfadyen A."/>
        </authorList>
    </citation>
    <scope>NUCLEOTIDE SEQUENCE [LARGE SCALE GENOMIC DNA]</scope>
</reference>
<accession>A0AAV1I3P0</accession>
<evidence type="ECO:0000313" key="3">
    <source>
        <dbReference type="EMBL" id="CAK0780865.1"/>
    </source>
</evidence>
<sequence length="249" mass="27700">MDISTTIDKRTVPSSERSTLGNAGPDCPLCPREMLIYDYGVDNWNIGSGFGHFALRVENVYKTVDSIQAAGGEVSRAAGPVKGGDRIIAFVNDPTGYKWEIIGSQGKSIPEPIAQVMLRVRDLDRSIKFYTEALGTQLLRKKDNPEYKYTVAFLAYGPEEGNVVFELTYNWGQDEYEFFLGGTYEHVAISTNDVFMTAEEIRSLGYEVTKEPGPNEWGGGPKTTESVDPDGWKVVFVDKQDFLAELQEP</sequence>
<feature type="domain" description="VOC" evidence="2">
    <location>
        <begin position="112"/>
        <end position="239"/>
    </location>
</feature>
<dbReference type="Gene3D" id="3.10.180.10">
    <property type="entry name" value="2,3-Dihydroxybiphenyl 1,2-Dioxygenase, domain 1"/>
    <property type="match status" value="2"/>
</dbReference>
<evidence type="ECO:0000313" key="4">
    <source>
        <dbReference type="Proteomes" id="UP001314263"/>
    </source>
</evidence>
<dbReference type="Proteomes" id="UP001314263">
    <property type="component" value="Unassembled WGS sequence"/>
</dbReference>
<dbReference type="SUPFAM" id="SSF54593">
    <property type="entry name" value="Glyoxalase/Bleomycin resistance protein/Dihydroxybiphenyl dioxygenase"/>
    <property type="match status" value="2"/>
</dbReference>
<keyword evidence="4" id="KW-1185">Reference proteome</keyword>
<dbReference type="PANTHER" id="PTHR46036:SF5">
    <property type="entry name" value="LACTOYLGLUTATHIONE LYASE"/>
    <property type="match status" value="1"/>
</dbReference>
<dbReference type="PROSITE" id="PS51819">
    <property type="entry name" value="VOC"/>
    <property type="match status" value="2"/>
</dbReference>
<dbReference type="GO" id="GO:0004462">
    <property type="term" value="F:lactoylglutathione lyase activity"/>
    <property type="evidence" value="ECO:0007669"/>
    <property type="project" value="TreeGrafter"/>
</dbReference>
<comment type="caution">
    <text evidence="3">The sequence shown here is derived from an EMBL/GenBank/DDBJ whole genome shotgun (WGS) entry which is preliminary data.</text>
</comment>
<feature type="region of interest" description="Disordered" evidence="1">
    <location>
        <begin position="1"/>
        <end position="23"/>
    </location>
</feature>
<proteinExistence type="predicted"/>
<name>A0AAV1I3P0_9CHLO</name>
<organism evidence="3 4">
    <name type="scientific">Coccomyxa viridis</name>
    <dbReference type="NCBI Taxonomy" id="1274662"/>
    <lineage>
        <taxon>Eukaryota</taxon>
        <taxon>Viridiplantae</taxon>
        <taxon>Chlorophyta</taxon>
        <taxon>core chlorophytes</taxon>
        <taxon>Trebouxiophyceae</taxon>
        <taxon>Trebouxiophyceae incertae sedis</taxon>
        <taxon>Coccomyxaceae</taxon>
        <taxon>Coccomyxa</taxon>
    </lineage>
</organism>
<feature type="domain" description="VOC" evidence="2">
    <location>
        <begin position="1"/>
        <end position="104"/>
    </location>
</feature>
<dbReference type="InterPro" id="IPR037523">
    <property type="entry name" value="VOC_core"/>
</dbReference>
<dbReference type="PANTHER" id="PTHR46036">
    <property type="entry name" value="LACTOYLGLUTATHIONE LYASE"/>
    <property type="match status" value="1"/>
</dbReference>
<dbReference type="GO" id="GO:0005737">
    <property type="term" value="C:cytoplasm"/>
    <property type="evidence" value="ECO:0007669"/>
    <property type="project" value="TreeGrafter"/>
</dbReference>
<protein>
    <recommendedName>
        <fullName evidence="2">VOC domain-containing protein</fullName>
    </recommendedName>
</protein>
<gene>
    <name evidence="3" type="ORF">CVIRNUC_005202</name>
</gene>
<dbReference type="Pfam" id="PF00903">
    <property type="entry name" value="Glyoxalase"/>
    <property type="match status" value="2"/>
</dbReference>
<dbReference type="GO" id="GO:0019243">
    <property type="term" value="P:methylglyoxal catabolic process to D-lactate via S-lactoyl-glutathione"/>
    <property type="evidence" value="ECO:0007669"/>
    <property type="project" value="TreeGrafter"/>
</dbReference>
<evidence type="ECO:0000259" key="2">
    <source>
        <dbReference type="PROSITE" id="PS51819"/>
    </source>
</evidence>
<dbReference type="AlphaFoldDB" id="A0AAV1I3P0"/>
<evidence type="ECO:0000256" key="1">
    <source>
        <dbReference type="SAM" id="MobiDB-lite"/>
    </source>
</evidence>